<organism evidence="3 4">
    <name type="scientific">Phytohabitans kaempferiae</name>
    <dbReference type="NCBI Taxonomy" id="1620943"/>
    <lineage>
        <taxon>Bacteria</taxon>
        <taxon>Bacillati</taxon>
        <taxon>Actinomycetota</taxon>
        <taxon>Actinomycetes</taxon>
        <taxon>Micromonosporales</taxon>
        <taxon>Micromonosporaceae</taxon>
    </lineage>
</organism>
<proteinExistence type="predicted"/>
<dbReference type="Proteomes" id="UP001589867">
    <property type="component" value="Unassembled WGS sequence"/>
</dbReference>
<sequence length="220" mass="23370">MRHLWTLLAAVLIAPLAWLLLAYGQDRSLQAFLNEDATGVFDGGDFLRPVLCLAAAGLLLGLLGTLRFSPAGAVLTGLAYTASYLALLFDPDAILNFLPGQISLGGREADVTTPLRTGSAMVLGVALLLAVASAGRWRRSATGADVDEPPATPDERPLGAEGLDMTPAPYPEERDWVPVGATRSWSAEGAQSLLPSQRQSHWQDLAQDSDPGARRWPTAQ</sequence>
<evidence type="ECO:0000313" key="4">
    <source>
        <dbReference type="Proteomes" id="UP001589867"/>
    </source>
</evidence>
<feature type="compositionally biased region" description="Polar residues" evidence="1">
    <location>
        <begin position="193"/>
        <end position="202"/>
    </location>
</feature>
<evidence type="ECO:0000313" key="3">
    <source>
        <dbReference type="EMBL" id="MFC0533780.1"/>
    </source>
</evidence>
<feature type="region of interest" description="Disordered" evidence="1">
    <location>
        <begin position="140"/>
        <end position="220"/>
    </location>
</feature>
<accession>A0ABV6MGC3</accession>
<dbReference type="RefSeq" id="WP_377261816.1">
    <property type="nucleotide sequence ID" value="NZ_JBHLUH010000089.1"/>
</dbReference>
<feature type="transmembrane region" description="Helical" evidence="2">
    <location>
        <begin position="78"/>
        <end position="98"/>
    </location>
</feature>
<keyword evidence="2" id="KW-0812">Transmembrane</keyword>
<keyword evidence="2" id="KW-0472">Membrane</keyword>
<dbReference type="EMBL" id="JBHLUH010000089">
    <property type="protein sequence ID" value="MFC0533780.1"/>
    <property type="molecule type" value="Genomic_DNA"/>
</dbReference>
<keyword evidence="2" id="KW-1133">Transmembrane helix</keyword>
<comment type="caution">
    <text evidence="3">The sequence shown here is derived from an EMBL/GenBank/DDBJ whole genome shotgun (WGS) entry which is preliminary data.</text>
</comment>
<name>A0ABV6MGC3_9ACTN</name>
<keyword evidence="4" id="KW-1185">Reference proteome</keyword>
<protein>
    <submittedName>
        <fullName evidence="3">Uncharacterized protein</fullName>
    </submittedName>
</protein>
<evidence type="ECO:0000256" key="2">
    <source>
        <dbReference type="SAM" id="Phobius"/>
    </source>
</evidence>
<feature type="transmembrane region" description="Helical" evidence="2">
    <location>
        <begin position="46"/>
        <end position="66"/>
    </location>
</feature>
<reference evidence="3 4" key="1">
    <citation type="submission" date="2024-09" db="EMBL/GenBank/DDBJ databases">
        <authorList>
            <person name="Sun Q."/>
            <person name="Mori K."/>
        </authorList>
    </citation>
    <scope>NUCLEOTIDE SEQUENCE [LARGE SCALE GENOMIC DNA]</scope>
    <source>
        <strain evidence="3 4">TBRC 3947</strain>
    </source>
</reference>
<feature type="transmembrane region" description="Helical" evidence="2">
    <location>
        <begin position="118"/>
        <end position="135"/>
    </location>
</feature>
<gene>
    <name evidence="3" type="ORF">ACFFIA_39875</name>
</gene>
<evidence type="ECO:0000256" key="1">
    <source>
        <dbReference type="SAM" id="MobiDB-lite"/>
    </source>
</evidence>